<dbReference type="AlphaFoldDB" id="X1C8W2"/>
<dbReference type="EMBL" id="BART01021765">
    <property type="protein sequence ID" value="GAH03822.1"/>
    <property type="molecule type" value="Genomic_DNA"/>
</dbReference>
<organism evidence="1">
    <name type="scientific">marine sediment metagenome</name>
    <dbReference type="NCBI Taxonomy" id="412755"/>
    <lineage>
        <taxon>unclassified sequences</taxon>
        <taxon>metagenomes</taxon>
        <taxon>ecological metagenomes</taxon>
    </lineage>
</organism>
<name>X1C8W2_9ZZZZ</name>
<feature type="non-terminal residue" evidence="1">
    <location>
        <position position="1"/>
    </location>
</feature>
<gene>
    <name evidence="1" type="ORF">S01H4_40041</name>
</gene>
<accession>X1C8W2</accession>
<protein>
    <submittedName>
        <fullName evidence="1">Uncharacterized protein</fullName>
    </submittedName>
</protein>
<evidence type="ECO:0000313" key="1">
    <source>
        <dbReference type="EMBL" id="GAH03822.1"/>
    </source>
</evidence>
<sequence length="37" mass="3681">GGMLPVVNLVGVGSLTGEGPPLVMGTAYTGFVAHRLI</sequence>
<comment type="caution">
    <text evidence="1">The sequence shown here is derived from an EMBL/GenBank/DDBJ whole genome shotgun (WGS) entry which is preliminary data.</text>
</comment>
<proteinExistence type="predicted"/>
<reference evidence="1" key="1">
    <citation type="journal article" date="2014" name="Front. Microbiol.">
        <title>High frequency of phylogenetically diverse reductive dehalogenase-homologous genes in deep subseafloor sedimentary metagenomes.</title>
        <authorList>
            <person name="Kawai M."/>
            <person name="Futagami T."/>
            <person name="Toyoda A."/>
            <person name="Takaki Y."/>
            <person name="Nishi S."/>
            <person name="Hori S."/>
            <person name="Arai W."/>
            <person name="Tsubouchi T."/>
            <person name="Morono Y."/>
            <person name="Uchiyama I."/>
            <person name="Ito T."/>
            <person name="Fujiyama A."/>
            <person name="Inagaki F."/>
            <person name="Takami H."/>
        </authorList>
    </citation>
    <scope>NUCLEOTIDE SEQUENCE</scope>
    <source>
        <strain evidence="1">Expedition CK06-06</strain>
    </source>
</reference>